<dbReference type="RefSeq" id="WP_071073678.1">
    <property type="nucleotide sequence ID" value="NZ_CP017756.1"/>
</dbReference>
<accession>A0ABM6FGN3</accession>
<proteinExistence type="predicted"/>
<keyword evidence="2" id="KW-0614">Plasmid</keyword>
<dbReference type="EMBL" id="CP017756">
    <property type="protein sequence ID" value="AOZ11117.1"/>
    <property type="molecule type" value="Genomic_DNA"/>
</dbReference>
<reference evidence="2 3" key="1">
    <citation type="submission" date="2016-10" db="EMBL/GenBank/DDBJ databases">
        <title>Complete genome sequences of three Cupriavidus strains isolated from various Malaysian environments.</title>
        <authorList>
            <person name="Abdullah A.A.-A."/>
            <person name="Shafie N.A.H."/>
            <person name="Lau N.S."/>
        </authorList>
    </citation>
    <scope>NUCLEOTIDE SEQUENCE [LARGE SCALE GENOMIC DNA]</scope>
    <source>
        <strain evidence="2 3">USMAA1020</strain>
        <plasmid evidence="2 3">unnamed1</plasmid>
    </source>
</reference>
<protein>
    <submittedName>
        <fullName evidence="2">Uncharacterized protein</fullName>
    </submittedName>
</protein>
<sequence length="80" mass="8719">MNSPSILSFVLRWHFPPFVLGLAMVALAIVGYVDYAQTQTDTAWQSLPQMLGIWPYVGTGIVGALVAASAWRKGAKLRRG</sequence>
<organism evidence="2 3">
    <name type="scientific">Cupriavidus malaysiensis</name>
    <dbReference type="NCBI Taxonomy" id="367825"/>
    <lineage>
        <taxon>Bacteria</taxon>
        <taxon>Pseudomonadati</taxon>
        <taxon>Pseudomonadota</taxon>
        <taxon>Betaproteobacteria</taxon>
        <taxon>Burkholderiales</taxon>
        <taxon>Burkholderiaceae</taxon>
        <taxon>Cupriavidus</taxon>
    </lineage>
</organism>
<geneLocation type="plasmid" evidence="2 3">
    <name>unnamed1</name>
</geneLocation>
<evidence type="ECO:0000256" key="1">
    <source>
        <dbReference type="SAM" id="Phobius"/>
    </source>
</evidence>
<gene>
    <name evidence="2" type="ORF">BKK80_34735</name>
</gene>
<name>A0ABM6FGN3_9BURK</name>
<keyword evidence="3" id="KW-1185">Reference proteome</keyword>
<evidence type="ECO:0000313" key="3">
    <source>
        <dbReference type="Proteomes" id="UP000177515"/>
    </source>
</evidence>
<keyword evidence="1" id="KW-1133">Transmembrane helix</keyword>
<keyword evidence="1" id="KW-0472">Membrane</keyword>
<dbReference type="Proteomes" id="UP000177515">
    <property type="component" value="Plasmid unnamed1"/>
</dbReference>
<feature type="transmembrane region" description="Helical" evidence="1">
    <location>
        <begin position="12"/>
        <end position="33"/>
    </location>
</feature>
<feature type="transmembrane region" description="Helical" evidence="1">
    <location>
        <begin position="53"/>
        <end position="71"/>
    </location>
</feature>
<evidence type="ECO:0000313" key="2">
    <source>
        <dbReference type="EMBL" id="AOZ11117.1"/>
    </source>
</evidence>
<keyword evidence="1" id="KW-0812">Transmembrane</keyword>